<organism evidence="2 3">
    <name type="scientific">Biomphalaria pfeifferi</name>
    <name type="common">Bloodfluke planorb</name>
    <name type="synonym">Freshwater snail</name>
    <dbReference type="NCBI Taxonomy" id="112525"/>
    <lineage>
        <taxon>Eukaryota</taxon>
        <taxon>Metazoa</taxon>
        <taxon>Spiralia</taxon>
        <taxon>Lophotrochozoa</taxon>
        <taxon>Mollusca</taxon>
        <taxon>Gastropoda</taxon>
        <taxon>Heterobranchia</taxon>
        <taxon>Euthyneura</taxon>
        <taxon>Panpulmonata</taxon>
        <taxon>Hygrophila</taxon>
        <taxon>Lymnaeoidea</taxon>
        <taxon>Planorbidae</taxon>
        <taxon>Biomphalaria</taxon>
    </lineage>
</organism>
<evidence type="ECO:0000256" key="1">
    <source>
        <dbReference type="SAM" id="MobiDB-lite"/>
    </source>
</evidence>
<reference evidence="2" key="2">
    <citation type="submission" date="2023-04" db="EMBL/GenBank/DDBJ databases">
        <authorList>
            <person name="Bu L."/>
            <person name="Lu L."/>
            <person name="Laidemitt M.R."/>
            <person name="Zhang S.M."/>
            <person name="Mutuku M."/>
            <person name="Mkoji G."/>
            <person name="Steinauer M."/>
            <person name="Loker E.S."/>
        </authorList>
    </citation>
    <scope>NUCLEOTIDE SEQUENCE</scope>
    <source>
        <strain evidence="2">KasaAsao</strain>
        <tissue evidence="2">Whole Snail</tissue>
    </source>
</reference>
<dbReference type="AlphaFoldDB" id="A0AAD8C5R3"/>
<feature type="region of interest" description="Disordered" evidence="1">
    <location>
        <begin position="1"/>
        <end position="38"/>
    </location>
</feature>
<protein>
    <submittedName>
        <fullName evidence="2">Uncharacterized protein</fullName>
    </submittedName>
</protein>
<evidence type="ECO:0000313" key="2">
    <source>
        <dbReference type="EMBL" id="KAK0066944.1"/>
    </source>
</evidence>
<dbReference type="Proteomes" id="UP001233172">
    <property type="component" value="Unassembled WGS sequence"/>
</dbReference>
<name>A0AAD8C5R3_BIOPF</name>
<keyword evidence="3" id="KW-1185">Reference proteome</keyword>
<dbReference type="EMBL" id="JASAOG010000009">
    <property type="protein sequence ID" value="KAK0066944.1"/>
    <property type="molecule type" value="Genomic_DNA"/>
</dbReference>
<feature type="non-terminal residue" evidence="2">
    <location>
        <position position="1"/>
    </location>
</feature>
<proteinExistence type="predicted"/>
<reference evidence="2" key="1">
    <citation type="journal article" date="2023" name="PLoS Negl. Trop. Dis.">
        <title>A genome sequence for Biomphalaria pfeifferi, the major vector snail for the human-infecting parasite Schistosoma mansoni.</title>
        <authorList>
            <person name="Bu L."/>
            <person name="Lu L."/>
            <person name="Laidemitt M.R."/>
            <person name="Zhang S.M."/>
            <person name="Mutuku M."/>
            <person name="Mkoji G."/>
            <person name="Steinauer M."/>
            <person name="Loker E.S."/>
        </authorList>
    </citation>
    <scope>NUCLEOTIDE SEQUENCE</scope>
    <source>
        <strain evidence="2">KasaAsao</strain>
    </source>
</reference>
<gene>
    <name evidence="2" type="ORF">Bpfe_003679</name>
</gene>
<comment type="caution">
    <text evidence="2">The sequence shown here is derived from an EMBL/GenBank/DDBJ whole genome shotgun (WGS) entry which is preliminary data.</text>
</comment>
<accession>A0AAD8C5R3</accession>
<sequence length="50" mass="5747">KLNEQRHLESVQKLAQARDNDTDPLLAIQQTPSPDINTLTRNEDIIDIHK</sequence>
<feature type="compositionally biased region" description="Basic and acidic residues" evidence="1">
    <location>
        <begin position="1"/>
        <end position="21"/>
    </location>
</feature>
<evidence type="ECO:0000313" key="3">
    <source>
        <dbReference type="Proteomes" id="UP001233172"/>
    </source>
</evidence>
<feature type="compositionally biased region" description="Polar residues" evidence="1">
    <location>
        <begin position="28"/>
        <end position="38"/>
    </location>
</feature>